<dbReference type="SMART" id="SM00324">
    <property type="entry name" value="RhoGAP"/>
    <property type="match status" value="1"/>
</dbReference>
<dbReference type="GeneID" id="103015361"/>
<reference evidence="12" key="1">
    <citation type="submission" date="2025-08" db="UniProtKB">
        <authorList>
            <consortium name="RefSeq"/>
        </authorList>
    </citation>
    <scope>IDENTIFICATION</scope>
</reference>
<dbReference type="Pfam" id="PF00018">
    <property type="entry name" value="SH3_1"/>
    <property type="match status" value="1"/>
</dbReference>
<keyword evidence="1 4" id="KW-0728">SH3 domain</keyword>
<keyword evidence="2" id="KW-0343">GTPase activation</keyword>
<protein>
    <submittedName>
        <fullName evidence="12">SLIT-ROBO Rho GTPase-activating protein 3 isoform X2</fullName>
    </submittedName>
</protein>
<dbReference type="CDD" id="cd07684">
    <property type="entry name" value="F-BAR_srGAP3"/>
    <property type="match status" value="1"/>
</dbReference>
<evidence type="ECO:0000259" key="8">
    <source>
        <dbReference type="PROSITE" id="PS50002"/>
    </source>
</evidence>
<dbReference type="InterPro" id="IPR049581">
    <property type="entry name" value="SrGAP3_F-BAR"/>
</dbReference>
<feature type="compositionally biased region" description="Polar residues" evidence="7">
    <location>
        <begin position="1094"/>
        <end position="1104"/>
    </location>
</feature>
<dbReference type="PROSITE" id="PS50238">
    <property type="entry name" value="RHOGAP"/>
    <property type="match status" value="1"/>
</dbReference>
<evidence type="ECO:0000256" key="1">
    <source>
        <dbReference type="ARBA" id="ARBA00022443"/>
    </source>
</evidence>
<gene>
    <name evidence="12" type="primary">SRGAP3</name>
</gene>
<feature type="domain" description="Rho-GAP" evidence="9">
    <location>
        <begin position="505"/>
        <end position="699"/>
    </location>
</feature>
<feature type="compositionally biased region" description="Polar residues" evidence="7">
    <location>
        <begin position="814"/>
        <end position="825"/>
    </location>
</feature>
<sequence length="1104" mass="125088">MSSQTKFKKDKEIIAEYEAQIKEIRTQLVEQFKCLEQQSESRLQLLQDLQEFFRRKAEIELEYSRSLEKLAERFSSKIRSSREHQFKKDQYLLSPVNCWYLVLHQTRRESRDHATLNDIFMNNVIVRLSQISEDVIRLFKKSKEIGLQMHEELLKVTNELYTVMKTYHMYHAESISAESKLKEAEKQEEKQFNKSGDLSMNLLRHEDRPQRRSSVKKIEKMKEKRQAKYSENKLKCTKARNDYLLNLAATNAAISKYYIHDVSDLIDCCDLGFHASLARTFRTYLSAEYNLETSRHEGLDVIENAVDNLDSRSDKHTVMDMCNQVFCPPLKFEFQPHMGDEVCQVSAQQPVQTELLMRYHQLQSRLATLKIENEEVRKTLDATMQTLQDMLTVEDFDVSDAFQHSRSTESVKSAASETYMSKINIAKRRANQQETEMFYFTKFKEYVNGSNLITKLQAKHDLLKQTLGEGERAECGTTSRRDGRLRLPHFPWLSCPPAPHFVPHPALQGRRNARTRNQDSGQAIPLVVESCIRYINLYGLQQQGIFRVPGSQVEVNDIKNSFERGEDPLVDDQNERDINSVAGVLKLYFRGLENPLFPKERFQDLISTIKLENPAERVHQIQQILITLPRVVIVVMRYLFAFLNHLSQYSDENMMDPYNLAICFGPTLMHIPDGQDPVSCQAHVNEVIKTIIIHHEAIFPSPRELEGPVYEKCMAGGEEYCDSPHSEPGTIDEVDHDNGTEPHTSDEEVEQIEAIAKFDYVGRSPRELSFKKGASLLLYHRASEDWWEGRHNGVDGLIPHQYIVVQDMDDAFSDSLSQKADSEASSGPLLDDKASSKNDLQSPTEHISDYGFGGVMGRVRLRSDGAAIPRRRSGGDTHSPPRGLGPSIDTPPRAAACPSSPHKIPLSRGRIESPEKRRMATFGSAGSINYPDKKALSEGHCIRSTCGSTRHSSLGDHKSLEAEALAEDIEKTMSTALHELRELERQNTVKQAPDVVLDTLEPLKNPPGPISSEPASPLHTIVIRDPDAAMRRSSSSSTEMMTTFKPALSARLAGAQLRPPPMRPVRPVVQHRSSSSSSSGVGSPAVTPTEKMFPNSSADKSGTM</sequence>
<evidence type="ECO:0000259" key="10">
    <source>
        <dbReference type="PROSITE" id="PS51741"/>
    </source>
</evidence>
<evidence type="ECO:0000256" key="4">
    <source>
        <dbReference type="PROSITE-ProRule" id="PRU00192"/>
    </source>
</evidence>
<keyword evidence="11" id="KW-1185">Reference proteome</keyword>
<dbReference type="Pfam" id="PF00611">
    <property type="entry name" value="FCH"/>
    <property type="match status" value="1"/>
</dbReference>
<evidence type="ECO:0000313" key="11">
    <source>
        <dbReference type="Proteomes" id="UP001652580"/>
    </source>
</evidence>
<dbReference type="PANTHER" id="PTHR14166">
    <property type="entry name" value="SLIT-ROBO RHO GTPASE ACTIVATING PROTEIN"/>
    <property type="match status" value="1"/>
</dbReference>
<dbReference type="RefSeq" id="XP_057411506.1">
    <property type="nucleotide sequence ID" value="XM_057555523.1"/>
</dbReference>
<evidence type="ECO:0000256" key="2">
    <source>
        <dbReference type="ARBA" id="ARBA00022468"/>
    </source>
</evidence>
<evidence type="ECO:0000256" key="6">
    <source>
        <dbReference type="SAM" id="Coils"/>
    </source>
</evidence>
<evidence type="ECO:0000259" key="9">
    <source>
        <dbReference type="PROSITE" id="PS50238"/>
    </source>
</evidence>
<dbReference type="PROSITE" id="PS51741">
    <property type="entry name" value="F_BAR"/>
    <property type="match status" value="1"/>
</dbReference>
<dbReference type="InterPro" id="IPR000198">
    <property type="entry name" value="RhoGAP_dom"/>
</dbReference>
<feature type="domain" description="SH3" evidence="8">
    <location>
        <begin position="749"/>
        <end position="808"/>
    </location>
</feature>
<feature type="region of interest" description="Disordered" evidence="7">
    <location>
        <begin position="205"/>
        <end position="225"/>
    </location>
</feature>
<dbReference type="InterPro" id="IPR001452">
    <property type="entry name" value="SH3_domain"/>
</dbReference>
<dbReference type="InterPro" id="IPR035648">
    <property type="entry name" value="srGAP1/2/3_SH3"/>
</dbReference>
<dbReference type="Pfam" id="PF00620">
    <property type="entry name" value="RhoGAP"/>
    <property type="match status" value="1"/>
</dbReference>
<evidence type="ECO:0000256" key="5">
    <source>
        <dbReference type="PROSITE-ProRule" id="PRU01077"/>
    </source>
</evidence>
<dbReference type="SMART" id="SM00055">
    <property type="entry name" value="FCH"/>
    <property type="match status" value="1"/>
</dbReference>
<dbReference type="PROSITE" id="PS50002">
    <property type="entry name" value="SH3"/>
    <property type="match status" value="1"/>
</dbReference>
<dbReference type="InterPro" id="IPR031160">
    <property type="entry name" value="F_BAR_dom"/>
</dbReference>
<proteinExistence type="predicted"/>
<dbReference type="SUPFAM" id="SSF48350">
    <property type="entry name" value="GTPase activation domain, GAP"/>
    <property type="match status" value="1"/>
</dbReference>
<evidence type="ECO:0000256" key="3">
    <source>
        <dbReference type="ARBA" id="ARBA00023054"/>
    </source>
</evidence>
<dbReference type="Gene3D" id="1.10.555.10">
    <property type="entry name" value="Rho GTPase activation protein"/>
    <property type="match status" value="1"/>
</dbReference>
<dbReference type="SUPFAM" id="SSF50044">
    <property type="entry name" value="SH3-domain"/>
    <property type="match status" value="1"/>
</dbReference>
<evidence type="ECO:0000256" key="7">
    <source>
        <dbReference type="SAM" id="MobiDB-lite"/>
    </source>
</evidence>
<dbReference type="Proteomes" id="UP001652580">
    <property type="component" value="Chromosome 10"/>
</dbReference>
<feature type="region of interest" description="Disordered" evidence="7">
    <location>
        <begin position="814"/>
        <end position="851"/>
    </location>
</feature>
<dbReference type="InterPro" id="IPR008936">
    <property type="entry name" value="Rho_GTPase_activation_prot"/>
</dbReference>
<name>A0ABM3UAY1_BALAC</name>
<dbReference type="CDD" id="cd04383">
    <property type="entry name" value="RhoGAP_srGAP"/>
    <property type="match status" value="1"/>
</dbReference>
<dbReference type="CDD" id="cd11955">
    <property type="entry name" value="SH3_srGAP1-3"/>
    <property type="match status" value="1"/>
</dbReference>
<feature type="compositionally biased region" description="Low complexity" evidence="7">
    <location>
        <begin position="1065"/>
        <end position="1079"/>
    </location>
</feature>
<feature type="coiled-coil region" evidence="6">
    <location>
        <begin position="359"/>
        <end position="386"/>
    </location>
</feature>
<organism evidence="11 12">
    <name type="scientific">Balaenoptera acutorostrata</name>
    <name type="common">Common minke whale</name>
    <name type="synonym">Balaena rostrata</name>
    <dbReference type="NCBI Taxonomy" id="9767"/>
    <lineage>
        <taxon>Eukaryota</taxon>
        <taxon>Metazoa</taxon>
        <taxon>Chordata</taxon>
        <taxon>Craniata</taxon>
        <taxon>Vertebrata</taxon>
        <taxon>Euteleostomi</taxon>
        <taxon>Mammalia</taxon>
        <taxon>Eutheria</taxon>
        <taxon>Laurasiatheria</taxon>
        <taxon>Artiodactyla</taxon>
        <taxon>Whippomorpha</taxon>
        <taxon>Cetacea</taxon>
        <taxon>Mysticeti</taxon>
        <taxon>Balaenopteridae</taxon>
        <taxon>Balaenoptera</taxon>
    </lineage>
</organism>
<dbReference type="InterPro" id="IPR036028">
    <property type="entry name" value="SH3-like_dom_sf"/>
</dbReference>
<feature type="domain" description="F-BAR" evidence="10">
    <location>
        <begin position="19"/>
        <end position="314"/>
    </location>
</feature>
<dbReference type="SMART" id="SM00326">
    <property type="entry name" value="SH3"/>
    <property type="match status" value="1"/>
</dbReference>
<feature type="region of interest" description="Disordered" evidence="7">
    <location>
        <begin position="866"/>
        <end position="916"/>
    </location>
</feature>
<dbReference type="InterPro" id="IPR051627">
    <property type="entry name" value="SLIT-ROBO_RhoGAP"/>
</dbReference>
<keyword evidence="3 5" id="KW-0175">Coiled coil</keyword>
<feature type="region of interest" description="Disordered" evidence="7">
    <location>
        <begin position="1052"/>
        <end position="1104"/>
    </location>
</feature>
<accession>A0ABM3UAY1</accession>
<dbReference type="SUPFAM" id="SSF103657">
    <property type="entry name" value="BAR/IMD domain-like"/>
    <property type="match status" value="1"/>
</dbReference>
<dbReference type="Gene3D" id="1.20.1270.60">
    <property type="entry name" value="Arfaptin homology (AH) domain/BAR domain"/>
    <property type="match status" value="1"/>
</dbReference>
<dbReference type="InterPro" id="IPR027267">
    <property type="entry name" value="AH/BAR_dom_sf"/>
</dbReference>
<dbReference type="Gene3D" id="2.30.30.40">
    <property type="entry name" value="SH3 Domains"/>
    <property type="match status" value="1"/>
</dbReference>
<dbReference type="InterPro" id="IPR001060">
    <property type="entry name" value="FCH_dom"/>
</dbReference>
<evidence type="ECO:0000313" key="12">
    <source>
        <dbReference type="RefSeq" id="XP_057411506.1"/>
    </source>
</evidence>